<dbReference type="EMBL" id="CP015520">
    <property type="protein sequence ID" value="ANF21862.1"/>
    <property type="molecule type" value="Genomic_DNA"/>
</dbReference>
<dbReference type="Pfam" id="PF20986">
    <property type="entry name" value="DUF6849"/>
    <property type="match status" value="1"/>
</dbReference>
<dbReference type="Pfam" id="PF02933">
    <property type="entry name" value="CDC48_2"/>
    <property type="match status" value="1"/>
</dbReference>
<dbReference type="GO" id="GO:0005524">
    <property type="term" value="F:ATP binding"/>
    <property type="evidence" value="ECO:0007669"/>
    <property type="project" value="UniProtKB-KW"/>
</dbReference>
<dbReference type="STRING" id="1712654.A7C91_00560"/>
<evidence type="ECO:0000256" key="2">
    <source>
        <dbReference type="ARBA" id="ARBA00022840"/>
    </source>
</evidence>
<keyword evidence="2" id="KW-0067">ATP-binding</keyword>
<evidence type="ECO:0000256" key="1">
    <source>
        <dbReference type="ARBA" id="ARBA00022741"/>
    </source>
</evidence>
<evidence type="ECO:0000313" key="4">
    <source>
        <dbReference type="EMBL" id="ANF21862.1"/>
    </source>
</evidence>
<reference evidence="5" key="1">
    <citation type="journal article" date="2016" name="Syst. Appl. Microbiol.">
        <title>Thermococcus piezophilus sp. nov., a novel hyperthermophilic and piezophilic archaeon with a broad pressure range for growth, isolated from a deepest hydrothermal vent at the Mid-Cayman Rise.</title>
        <authorList>
            <person name="Dalmasso C."/>
            <person name="Oger P."/>
            <person name="Selva G."/>
            <person name="Courtine D."/>
            <person name="L'Haridon S."/>
            <person name="Garlaschelli A."/>
            <person name="Roussel E."/>
            <person name="Miyazaki J."/>
            <person name="Reveillaud J."/>
            <person name="Jebbar M."/>
            <person name="Takai K."/>
            <person name="Maignien L."/>
            <person name="Alain K."/>
        </authorList>
    </citation>
    <scope>NUCLEOTIDE SEQUENCE [LARGE SCALE GENOMIC DNA]</scope>
    <source>
        <strain evidence="5">CDGS</strain>
    </source>
</reference>
<protein>
    <submittedName>
        <fullName evidence="4">ATPase</fullName>
    </submittedName>
</protein>
<dbReference type="SMART" id="SM01072">
    <property type="entry name" value="CDC48_2"/>
    <property type="match status" value="1"/>
</dbReference>
<dbReference type="InterPro" id="IPR004201">
    <property type="entry name" value="Cdc48_dom2"/>
</dbReference>
<accession>A0A172WEL7</accession>
<name>A0A172WEL7_9EURY</name>
<dbReference type="Gene3D" id="3.10.330.10">
    <property type="match status" value="1"/>
</dbReference>
<dbReference type="Gene3D" id="2.40.10.360">
    <property type="match status" value="1"/>
</dbReference>
<dbReference type="Proteomes" id="UP000076969">
    <property type="component" value="Chromosome"/>
</dbReference>
<dbReference type="InterPro" id="IPR029067">
    <property type="entry name" value="CDC48_domain_2-like_sf"/>
</dbReference>
<organism evidence="4 5">
    <name type="scientific">Thermococcus piezophilus</name>
    <dbReference type="NCBI Taxonomy" id="1712654"/>
    <lineage>
        <taxon>Archaea</taxon>
        <taxon>Methanobacteriati</taxon>
        <taxon>Methanobacteriota</taxon>
        <taxon>Thermococci</taxon>
        <taxon>Thermococcales</taxon>
        <taxon>Thermococcaceae</taxon>
        <taxon>Thermococcus</taxon>
    </lineage>
</organism>
<sequence>MKLILKPLFDAKLPAGFEEILKAKLIGREIKAGQEIEVDLLGKPLRFKVIYAEPEVLKVSRGTMVELASGETLVVDLEFDEPIRHLISFENGFVLVFLRKVLILNQNGQKIYSDEFEEVNKVSTSKDTVVIVHGKRKVRLVKP</sequence>
<evidence type="ECO:0000313" key="5">
    <source>
        <dbReference type="Proteomes" id="UP000076969"/>
    </source>
</evidence>
<feature type="domain" description="CDC48" evidence="3">
    <location>
        <begin position="12"/>
        <end position="74"/>
    </location>
</feature>
<evidence type="ECO:0000259" key="3">
    <source>
        <dbReference type="SMART" id="SM01072"/>
    </source>
</evidence>
<dbReference type="SUPFAM" id="SSF54585">
    <property type="entry name" value="Cdc48 domain 2-like"/>
    <property type="match status" value="1"/>
</dbReference>
<dbReference type="AlphaFoldDB" id="A0A172WEL7"/>
<dbReference type="OrthoDB" id="86308at2157"/>
<gene>
    <name evidence="4" type="ORF">A7C91_00560</name>
</gene>
<dbReference type="KEGG" id="tpie:A7C91_00560"/>
<keyword evidence="5" id="KW-1185">Reference proteome</keyword>
<keyword evidence="1" id="KW-0547">Nucleotide-binding</keyword>
<proteinExistence type="predicted"/>
<dbReference type="InterPro" id="IPR049295">
    <property type="entry name" value="DUF6849"/>
</dbReference>